<protein>
    <submittedName>
        <fullName evidence="2">Uncharacterized protein</fullName>
    </submittedName>
</protein>
<keyword evidence="3" id="KW-1185">Reference proteome</keyword>
<feature type="compositionally biased region" description="Polar residues" evidence="1">
    <location>
        <begin position="1"/>
        <end position="25"/>
    </location>
</feature>
<evidence type="ECO:0000256" key="1">
    <source>
        <dbReference type="SAM" id="MobiDB-lite"/>
    </source>
</evidence>
<dbReference type="Proteomes" id="UP001157418">
    <property type="component" value="Unassembled WGS sequence"/>
</dbReference>
<dbReference type="EMBL" id="CAKMRJ010005745">
    <property type="protein sequence ID" value="CAH1451953.1"/>
    <property type="molecule type" value="Genomic_DNA"/>
</dbReference>
<evidence type="ECO:0000313" key="2">
    <source>
        <dbReference type="EMBL" id="CAH1451953.1"/>
    </source>
</evidence>
<feature type="region of interest" description="Disordered" evidence="1">
    <location>
        <begin position="67"/>
        <end position="127"/>
    </location>
</feature>
<organism evidence="2 3">
    <name type="scientific">Lactuca virosa</name>
    <dbReference type="NCBI Taxonomy" id="75947"/>
    <lineage>
        <taxon>Eukaryota</taxon>
        <taxon>Viridiplantae</taxon>
        <taxon>Streptophyta</taxon>
        <taxon>Embryophyta</taxon>
        <taxon>Tracheophyta</taxon>
        <taxon>Spermatophyta</taxon>
        <taxon>Magnoliopsida</taxon>
        <taxon>eudicotyledons</taxon>
        <taxon>Gunneridae</taxon>
        <taxon>Pentapetalae</taxon>
        <taxon>asterids</taxon>
        <taxon>campanulids</taxon>
        <taxon>Asterales</taxon>
        <taxon>Asteraceae</taxon>
        <taxon>Cichorioideae</taxon>
        <taxon>Cichorieae</taxon>
        <taxon>Lactucinae</taxon>
        <taxon>Lactuca</taxon>
    </lineage>
</organism>
<dbReference type="AlphaFoldDB" id="A0AAU9PPI0"/>
<reference evidence="2 3" key="1">
    <citation type="submission" date="2022-01" db="EMBL/GenBank/DDBJ databases">
        <authorList>
            <person name="Xiong W."/>
            <person name="Schranz E."/>
        </authorList>
    </citation>
    <scope>NUCLEOTIDE SEQUENCE [LARGE SCALE GENOMIC DNA]</scope>
</reference>
<gene>
    <name evidence="2" type="ORF">LVIROSA_LOCUS37281</name>
</gene>
<accession>A0AAU9PPI0</accession>
<feature type="region of interest" description="Disordered" evidence="1">
    <location>
        <begin position="1"/>
        <end position="31"/>
    </location>
</feature>
<comment type="caution">
    <text evidence="2">The sequence shown here is derived from an EMBL/GenBank/DDBJ whole genome shotgun (WGS) entry which is preliminary data.</text>
</comment>
<proteinExistence type="predicted"/>
<name>A0AAU9PPI0_9ASTR</name>
<evidence type="ECO:0000313" key="3">
    <source>
        <dbReference type="Proteomes" id="UP001157418"/>
    </source>
</evidence>
<sequence length="158" mass="17538">MAPDSPTRSESSMDSALDVSQSKGSRSIRPNLRWKGVKLDFDCGKPPTVFTRATLIGFILKKRSESVEDDQLIKMSPPKQKCSSRESRSRSLNDLSDPPTPDVTSSEHTSEDRATTIFHECPIEPDNKMKHVEDEAELSYLGKSESETITGGLLEKIP</sequence>